<accession>A0A6A3YXA8</accession>
<dbReference type="Proteomes" id="UP000440367">
    <property type="component" value="Unassembled WGS sequence"/>
</dbReference>
<sequence>MVSVNVSTDAKIVMQTADRSVKLSAVVKLETYSTGQRLVHVY</sequence>
<protein>
    <submittedName>
        <fullName evidence="1">Uncharacterized protein</fullName>
    </submittedName>
</protein>
<comment type="caution">
    <text evidence="1">The sequence shown here is derived from an EMBL/GenBank/DDBJ whole genome shotgun (WGS) entry which is preliminary data.</text>
</comment>
<dbReference type="EMBL" id="QXGD01000758">
    <property type="protein sequence ID" value="KAE9225736.1"/>
    <property type="molecule type" value="Genomic_DNA"/>
</dbReference>
<dbReference type="AlphaFoldDB" id="A0A6A3YXA8"/>
<proteinExistence type="predicted"/>
<evidence type="ECO:0000313" key="1">
    <source>
        <dbReference type="EMBL" id="KAE9225736.1"/>
    </source>
</evidence>
<reference evidence="1 2" key="1">
    <citation type="submission" date="2018-08" db="EMBL/GenBank/DDBJ databases">
        <title>Genomic investigation of the strawberry pathogen Phytophthora fragariae indicates pathogenicity is determined by transcriptional variation in three key races.</title>
        <authorList>
            <person name="Adams T.M."/>
            <person name="Armitage A.D."/>
            <person name="Sobczyk M.K."/>
            <person name="Bates H.J."/>
            <person name="Dunwell J.M."/>
            <person name="Nellist C.F."/>
            <person name="Harrison R.J."/>
        </authorList>
    </citation>
    <scope>NUCLEOTIDE SEQUENCE [LARGE SCALE GENOMIC DNA]</scope>
    <source>
        <strain evidence="1 2">BC-1</strain>
    </source>
</reference>
<evidence type="ECO:0000313" key="2">
    <source>
        <dbReference type="Proteomes" id="UP000440367"/>
    </source>
</evidence>
<name>A0A6A3YXA8_9STRA</name>
<organism evidence="1 2">
    <name type="scientific">Phytophthora fragariae</name>
    <dbReference type="NCBI Taxonomy" id="53985"/>
    <lineage>
        <taxon>Eukaryota</taxon>
        <taxon>Sar</taxon>
        <taxon>Stramenopiles</taxon>
        <taxon>Oomycota</taxon>
        <taxon>Peronosporomycetes</taxon>
        <taxon>Peronosporales</taxon>
        <taxon>Peronosporaceae</taxon>
        <taxon>Phytophthora</taxon>
    </lineage>
</organism>
<gene>
    <name evidence="1" type="ORF">PF002_g14307</name>
</gene>